<feature type="compositionally biased region" description="Basic and acidic residues" evidence="7">
    <location>
        <begin position="193"/>
        <end position="202"/>
    </location>
</feature>
<evidence type="ECO:0000313" key="10">
    <source>
        <dbReference type="Proteomes" id="UP000823872"/>
    </source>
</evidence>
<organism evidence="9 10">
    <name type="scientific">Felis catus</name>
    <name type="common">Cat</name>
    <name type="synonym">Felis silvestris catus</name>
    <dbReference type="NCBI Taxonomy" id="9685"/>
    <lineage>
        <taxon>Eukaryota</taxon>
        <taxon>Metazoa</taxon>
        <taxon>Chordata</taxon>
        <taxon>Craniata</taxon>
        <taxon>Vertebrata</taxon>
        <taxon>Euteleostomi</taxon>
        <taxon>Mammalia</taxon>
        <taxon>Eutheria</taxon>
        <taxon>Laurasiatheria</taxon>
        <taxon>Carnivora</taxon>
        <taxon>Feliformia</taxon>
        <taxon>Felidae</taxon>
        <taxon>Felinae</taxon>
        <taxon>Felis</taxon>
    </lineage>
</organism>
<dbReference type="SUPFAM" id="SSF90229">
    <property type="entry name" value="CCCH zinc finger"/>
    <property type="match status" value="3"/>
</dbReference>
<feature type="region of interest" description="Disordered" evidence="7">
    <location>
        <begin position="156"/>
        <end position="203"/>
    </location>
</feature>
<reference evidence="9" key="3">
    <citation type="submission" date="2025-09" db="UniProtKB">
        <authorList>
            <consortium name="Ensembl"/>
        </authorList>
    </citation>
    <scope>IDENTIFICATION</scope>
    <source>
        <strain evidence="9">breed Abyssinian</strain>
    </source>
</reference>
<feature type="domain" description="C3H1-type" evidence="8">
    <location>
        <begin position="275"/>
        <end position="298"/>
    </location>
</feature>
<evidence type="ECO:0000256" key="4">
    <source>
        <dbReference type="ARBA" id="ARBA00022771"/>
    </source>
</evidence>
<sequence length="317" mass="35851">MKGDSASFSTLVAGTQLCSAFWFHSEAAGAARGPRRGVARGVRERARGVGLADARVGRGEVVPEPRGRTPEFRHLGNSTASPKKLLHRKSRSKDYDVYSDNDTCSQESEDTFAKELQQYIQAKEMANAAQSLPFPEELKKEGVKDTQKVVKQKNKNLKAVQKNGKQKKMKRKWPGAGHKGSNASLRNSGSQEQDGKPKEKQQHVRMSQGFINQHTVERKGKQVCKYFLERKCIKGDQCKFDHDAEIEKKKEMCKFYVQGYCTRGENCLYLHNEYPCKFYHTGTKCYQGDYCKFSHAPLTPETQELLAKVLDTEKKSS</sequence>
<dbReference type="InterPro" id="IPR036855">
    <property type="entry name" value="Znf_CCCH_sf"/>
</dbReference>
<feature type="domain" description="C3H1-type" evidence="8">
    <location>
        <begin position="247"/>
        <end position="274"/>
    </location>
</feature>
<dbReference type="PANTHER" id="PTHR13119">
    <property type="entry name" value="ZINC FINGER CCCH DOMAIN-CONTAINING PROTEI"/>
    <property type="match status" value="1"/>
</dbReference>
<evidence type="ECO:0000256" key="6">
    <source>
        <dbReference type="PROSITE-ProRule" id="PRU00723"/>
    </source>
</evidence>
<keyword evidence="4 6" id="KW-0863">Zinc-finger</keyword>
<keyword evidence="3" id="KW-0677">Repeat</keyword>
<name>A0ABI7ZDF5_FELCA</name>
<accession>A0ABI7ZDF5</accession>
<dbReference type="InterPro" id="IPR000571">
    <property type="entry name" value="Znf_CCCH"/>
</dbReference>
<dbReference type="Proteomes" id="UP000823872">
    <property type="component" value="Chromosome A3"/>
</dbReference>
<dbReference type="InterPro" id="IPR054361">
    <property type="entry name" value="Znf-CCCH_ZC3H4/6/8"/>
</dbReference>
<dbReference type="Pfam" id="PF18345">
    <property type="entry name" value="zf_CCCH_4"/>
    <property type="match status" value="1"/>
</dbReference>
<dbReference type="PANTHER" id="PTHR13119:SF32">
    <property type="entry name" value="ZINC FINGER CCCH DOMAIN-CONTAINING PROTEIN 8"/>
    <property type="match status" value="1"/>
</dbReference>
<evidence type="ECO:0000256" key="7">
    <source>
        <dbReference type="SAM" id="MobiDB-lite"/>
    </source>
</evidence>
<dbReference type="GeneTree" id="ENSGT00940000161918"/>
<reference evidence="9 10" key="1">
    <citation type="submission" date="2021-02" db="EMBL/GenBank/DDBJ databases">
        <title>Safari Cat Assemblies.</title>
        <authorList>
            <person name="Bredemeyer K.R."/>
            <person name="Murphy W.J."/>
        </authorList>
    </citation>
    <scope>NUCLEOTIDE SEQUENCE [LARGE SCALE GENOMIC DNA]</scope>
</reference>
<dbReference type="Gene3D" id="4.10.1000.10">
    <property type="entry name" value="Zinc finger, CCCH-type"/>
    <property type="match status" value="1"/>
</dbReference>
<feature type="zinc finger region" description="C3H1-type" evidence="6">
    <location>
        <begin position="275"/>
        <end position="298"/>
    </location>
</feature>
<dbReference type="Ensembl" id="ENSFCTT00005060256.1">
    <property type="protein sequence ID" value="ENSFCTP00005044243.1"/>
    <property type="gene ID" value="ENSFCTG00005020976.1"/>
</dbReference>
<feature type="compositionally biased region" description="Polar residues" evidence="7">
    <location>
        <begin position="181"/>
        <end position="192"/>
    </location>
</feature>
<keyword evidence="5 6" id="KW-0862">Zinc</keyword>
<keyword evidence="10" id="KW-1185">Reference proteome</keyword>
<feature type="compositionally biased region" description="Basic residues" evidence="7">
    <location>
        <begin position="164"/>
        <end position="173"/>
    </location>
</feature>
<protein>
    <recommendedName>
        <fullName evidence="8">C3H1-type domain-containing protein</fullName>
    </recommendedName>
</protein>
<keyword evidence="1" id="KW-0597">Phosphoprotein</keyword>
<feature type="zinc finger region" description="C3H1-type" evidence="6">
    <location>
        <begin position="218"/>
        <end position="245"/>
    </location>
</feature>
<feature type="zinc finger region" description="C3H1-type" evidence="6">
    <location>
        <begin position="247"/>
        <end position="274"/>
    </location>
</feature>
<evidence type="ECO:0000313" key="9">
    <source>
        <dbReference type="Ensembl" id="ENSFCTP00005044243.1"/>
    </source>
</evidence>
<evidence type="ECO:0000259" key="8">
    <source>
        <dbReference type="PROSITE" id="PS50103"/>
    </source>
</evidence>
<feature type="domain" description="C3H1-type" evidence="8">
    <location>
        <begin position="218"/>
        <end position="245"/>
    </location>
</feature>
<evidence type="ECO:0000256" key="5">
    <source>
        <dbReference type="ARBA" id="ARBA00022833"/>
    </source>
</evidence>
<evidence type="ECO:0000256" key="2">
    <source>
        <dbReference type="ARBA" id="ARBA00022723"/>
    </source>
</evidence>
<reference evidence="9" key="2">
    <citation type="submission" date="2025-08" db="UniProtKB">
        <authorList>
            <consortium name="Ensembl"/>
        </authorList>
    </citation>
    <scope>IDENTIFICATION</scope>
    <source>
        <strain evidence="9">breed Abyssinian</strain>
    </source>
</reference>
<proteinExistence type="predicted"/>
<evidence type="ECO:0000256" key="1">
    <source>
        <dbReference type="ARBA" id="ARBA00022553"/>
    </source>
</evidence>
<dbReference type="Pfam" id="PF00642">
    <property type="entry name" value="zf-CCCH"/>
    <property type="match status" value="1"/>
</dbReference>
<dbReference type="SMART" id="SM00356">
    <property type="entry name" value="ZnF_C3H1"/>
    <property type="match status" value="3"/>
</dbReference>
<dbReference type="Pfam" id="PF22623">
    <property type="entry name" value="zf-CCCH_9"/>
    <property type="match status" value="1"/>
</dbReference>
<gene>
    <name evidence="9" type="primary">ZC3H8</name>
</gene>
<dbReference type="InterPro" id="IPR045124">
    <property type="entry name" value="Su(sable)-like"/>
</dbReference>
<keyword evidence="2 6" id="KW-0479">Metal-binding</keyword>
<evidence type="ECO:0000256" key="3">
    <source>
        <dbReference type="ARBA" id="ARBA00022737"/>
    </source>
</evidence>
<dbReference type="PROSITE" id="PS50103">
    <property type="entry name" value="ZF_C3H1"/>
    <property type="match status" value="3"/>
</dbReference>